<dbReference type="Gene3D" id="3.30.40.10">
    <property type="entry name" value="Zinc/RING finger domain, C3HC4 (zinc finger)"/>
    <property type="match status" value="1"/>
</dbReference>
<evidence type="ECO:0000256" key="3">
    <source>
        <dbReference type="ARBA" id="ARBA00004520"/>
    </source>
</evidence>
<evidence type="ECO:0000256" key="9">
    <source>
        <dbReference type="PROSITE-ProRule" id="PRU00175"/>
    </source>
</evidence>
<keyword evidence="8" id="KW-0968">Cytoplasmic vesicle</keyword>
<dbReference type="Pfam" id="PF12906">
    <property type="entry name" value="RINGv"/>
    <property type="match status" value="1"/>
</dbReference>
<keyword evidence="14" id="KW-1185">Reference proteome</keyword>
<gene>
    <name evidence="15" type="primary">LOC108564769</name>
</gene>
<dbReference type="PROSITE" id="PS50089">
    <property type="entry name" value="ZF_RING_2"/>
    <property type="match status" value="1"/>
</dbReference>
<accession>A0ABM1MXS1</accession>
<keyword evidence="6" id="KW-0862">Zinc</keyword>
<dbReference type="InterPro" id="IPR011016">
    <property type="entry name" value="Znf_RING-CH"/>
</dbReference>
<keyword evidence="11" id="KW-1133">Transmembrane helix</keyword>
<evidence type="ECO:0000256" key="8">
    <source>
        <dbReference type="ARBA" id="ARBA00023329"/>
    </source>
</evidence>
<evidence type="ECO:0000259" key="12">
    <source>
        <dbReference type="PROSITE" id="PS50089"/>
    </source>
</evidence>
<feature type="transmembrane region" description="Helical" evidence="11">
    <location>
        <begin position="119"/>
        <end position="141"/>
    </location>
</feature>
<name>A0ABM1MXS1_NICVS</name>
<feature type="transmembrane region" description="Helical" evidence="11">
    <location>
        <begin position="153"/>
        <end position="177"/>
    </location>
</feature>
<evidence type="ECO:0000256" key="1">
    <source>
        <dbReference type="ARBA" id="ARBA00004155"/>
    </source>
</evidence>
<keyword evidence="11" id="KW-0472">Membrane</keyword>
<evidence type="ECO:0000256" key="7">
    <source>
        <dbReference type="ARBA" id="ARBA00022859"/>
    </source>
</evidence>
<evidence type="ECO:0000313" key="14">
    <source>
        <dbReference type="Proteomes" id="UP000695000"/>
    </source>
</evidence>
<evidence type="ECO:0000313" key="15">
    <source>
        <dbReference type="RefSeq" id="XP_017779371.1"/>
    </source>
</evidence>
<dbReference type="InterPro" id="IPR013083">
    <property type="entry name" value="Znf_RING/FYVE/PHD"/>
</dbReference>
<dbReference type="GeneID" id="108564769"/>
<reference evidence="15" key="1">
    <citation type="submission" date="2025-08" db="UniProtKB">
        <authorList>
            <consortium name="RefSeq"/>
        </authorList>
    </citation>
    <scope>IDENTIFICATION</scope>
    <source>
        <tissue evidence="15">Whole Larva</tissue>
    </source>
</reference>
<evidence type="ECO:0000256" key="5">
    <source>
        <dbReference type="ARBA" id="ARBA00022771"/>
    </source>
</evidence>
<dbReference type="InterPro" id="IPR001841">
    <property type="entry name" value="Znf_RING"/>
</dbReference>
<organism evidence="14 15">
    <name type="scientific">Nicrophorus vespilloides</name>
    <name type="common">Boreal carrion beetle</name>
    <dbReference type="NCBI Taxonomy" id="110193"/>
    <lineage>
        <taxon>Eukaryota</taxon>
        <taxon>Metazoa</taxon>
        <taxon>Ecdysozoa</taxon>
        <taxon>Arthropoda</taxon>
        <taxon>Hexapoda</taxon>
        <taxon>Insecta</taxon>
        <taxon>Pterygota</taxon>
        <taxon>Neoptera</taxon>
        <taxon>Endopterygota</taxon>
        <taxon>Coleoptera</taxon>
        <taxon>Polyphaga</taxon>
        <taxon>Staphyliniformia</taxon>
        <taxon>Silphidae</taxon>
        <taxon>Nicrophorinae</taxon>
        <taxon>Nicrophorus</taxon>
    </lineage>
</organism>
<dbReference type="PANTHER" id="PTHR45981">
    <property type="entry name" value="LD02310P"/>
    <property type="match status" value="1"/>
</dbReference>
<feature type="compositionally biased region" description="Basic and acidic residues" evidence="10">
    <location>
        <begin position="280"/>
        <end position="299"/>
    </location>
</feature>
<feature type="domain" description="RING-CH-type" evidence="13">
    <location>
        <begin position="36"/>
        <end position="97"/>
    </location>
</feature>
<evidence type="ECO:0000256" key="6">
    <source>
        <dbReference type="ARBA" id="ARBA00022833"/>
    </source>
</evidence>
<feature type="region of interest" description="Disordered" evidence="10">
    <location>
        <begin position="328"/>
        <end position="348"/>
    </location>
</feature>
<keyword evidence="11" id="KW-0812">Transmembrane</keyword>
<feature type="region of interest" description="Disordered" evidence="10">
    <location>
        <begin position="263"/>
        <end position="300"/>
    </location>
</feature>
<evidence type="ECO:0000256" key="10">
    <source>
        <dbReference type="SAM" id="MobiDB-lite"/>
    </source>
</evidence>
<keyword evidence="7" id="KW-0391">Immunity</keyword>
<evidence type="ECO:0000259" key="13">
    <source>
        <dbReference type="PROSITE" id="PS51292"/>
    </source>
</evidence>
<evidence type="ECO:0000256" key="11">
    <source>
        <dbReference type="SAM" id="Phobius"/>
    </source>
</evidence>
<protein>
    <submittedName>
        <fullName evidence="15">Uncharacterized protein LOC108564769</fullName>
    </submittedName>
</protein>
<dbReference type="SUPFAM" id="SSF57850">
    <property type="entry name" value="RING/U-box"/>
    <property type="match status" value="1"/>
</dbReference>
<dbReference type="RefSeq" id="XP_017779371.1">
    <property type="nucleotide sequence ID" value="XM_017923882.1"/>
</dbReference>
<keyword evidence="4" id="KW-0479">Metal-binding</keyword>
<sequence length="362" mass="40684">MPEQFIKVKHSEIQSTTIFCDVKRADVDLNGSISNISNSNGDICRICHCEADLDNPLLSPCYCAGSLKYVHQTCLQQWLAASDTRSCELCKFHFILHTKIKPIGEWRRLEMSSIERRRLLCAILFHFVAAVCVIWSLFVLLDRAAEEVHKGLIAWPFWTKLAVVAVGFTGGAVFMYIQCRQYLHLFSRWKAHNRIILVQNAPEKVLPPPPSPTLRMTISPVYNVGGELSQSQVVANVEYNVRPRNEQPVESCYVFEDERSKSSDFMKSDSSSTASYGVTDKSDNNTPVEHKTELHEKSSIGENSCDALELNIQEILALDVEYSKRCTHSSGEGLGSKNEKIKPKPVFKSLPNLSASSENLLV</sequence>
<feature type="domain" description="RING-type" evidence="12">
    <location>
        <begin position="44"/>
        <end position="91"/>
    </location>
</feature>
<evidence type="ECO:0000256" key="2">
    <source>
        <dbReference type="ARBA" id="ARBA00004439"/>
    </source>
</evidence>
<evidence type="ECO:0000256" key="4">
    <source>
        <dbReference type="ARBA" id="ARBA00022723"/>
    </source>
</evidence>
<dbReference type="SMART" id="SM00744">
    <property type="entry name" value="RINGv"/>
    <property type="match status" value="1"/>
</dbReference>
<dbReference type="Proteomes" id="UP000695000">
    <property type="component" value="Unplaced"/>
</dbReference>
<proteinExistence type="predicted"/>
<keyword evidence="5 9" id="KW-0863">Zinc-finger</keyword>
<dbReference type="PROSITE" id="PS51292">
    <property type="entry name" value="ZF_RING_CH"/>
    <property type="match status" value="1"/>
</dbReference>
<comment type="subcellular location">
    <subcellularLocation>
        <location evidence="2">Cytoplasmic vesicle membrane</location>
        <topology evidence="2">Multi-pass membrane protein</topology>
    </subcellularLocation>
    <subcellularLocation>
        <location evidence="3">Early endosome membrane</location>
        <topology evidence="3">Multi-pass membrane protein</topology>
    </subcellularLocation>
    <subcellularLocation>
        <location evidence="1">Lysosome membrane</location>
        <topology evidence="1">Multi-pass membrane protein</topology>
    </subcellularLocation>
</comment>